<feature type="compositionally biased region" description="Polar residues" evidence="9">
    <location>
        <begin position="620"/>
        <end position="629"/>
    </location>
</feature>
<accession>T1IHY9</accession>
<evidence type="ECO:0000256" key="5">
    <source>
        <dbReference type="ARBA" id="ARBA00022846"/>
    </source>
</evidence>
<sequence length="932" mass="107541">MAMYRCSERVISHFEGFTKTNNRLEGHGVVYFVNGSSYDGHMSSGTLHGQGKYAWKDGVVYKGDFENGRISGKGRYEWPDGSWYSGQVKNGRKHGHGSYCDGTQFGRLDYNAEGTWYYSGEWADGKRNGCGVQHFESGSIYNGEWRDGFAHGLGTMYSCRADQLYEGMWRRGQRHGHGEQYWLMEPSPSVCLFQHHMYKGEWVNDKRSGFGIFIYADGSKYEGYWKDDRKSGNGIFFHKNGARFTYDFDEDKIIAKVEVNGRKAIGPFHVLKDDGVLLFCPDLDMALPDLDEYDWKPEKQIMRNLILSKITSLRSIYYVYSGLGKTTDSISAGVLDCMRFLQMCRDVQLDRFGWSLGRVMNALKTGSNRINWAQKKLIPWKFVRKLIILSYRLFNDNCNKKISAVNCFNLFITNHIERWSKEFHGVLFADPDRTPFIIDYIDSMCSFYQRVCAAYQSGDQNKNISARHFLWFIKETGLLGVGNLRIKNLVALLANLMPCFKTDGFYDFDLEMTFLDFIDSILLIGDAFYSDLTLSQSKEICGRYTLTESSEKLFKDNIGKQLGKTSVSKVMYRILLFKDMIPATLTQPSVHVDNKILTRAKDKSILTTETDRPDAATVPGTISQSETSSSEGNLYTNVMRHFSFDKLGDLTGTQERDIWVFKLRRFLDHVFLPVAHIWMVIHAKMDWERHVEADLAAVESFSNIILPDGGPSTIWFDESVKKMEDAQHGLLYRVSSRNSAKPVMKLHDGGCLITTHNPHYMPSASIPGYTGHCPGYNFRAGKTHADNFGLFEKDEREEMFQNGFKLKPGTVLSYNRKPMQYLHRRGSARLTQVDYSRYERTFNFYEKAQEHRDSYRDLTGTLAKIKRFQVPKQNREAWKPQYPFDSYYLHHNRAPDSKVNFFDRFHPSRLYAPRPPLNYDSNPLKHLLYSTQ</sequence>
<dbReference type="GO" id="GO:0005930">
    <property type="term" value="C:axoneme"/>
    <property type="evidence" value="ECO:0007669"/>
    <property type="project" value="UniProtKB-SubCell"/>
</dbReference>
<dbReference type="GO" id="GO:0031514">
    <property type="term" value="C:motile cilium"/>
    <property type="evidence" value="ECO:0007669"/>
    <property type="project" value="UniProtKB-SubCell"/>
</dbReference>
<dbReference type="EMBL" id="JH430051">
    <property type="status" value="NOT_ANNOTATED_CDS"/>
    <property type="molecule type" value="Genomic_DNA"/>
</dbReference>
<proteinExistence type="predicted"/>
<dbReference type="AlphaFoldDB" id="T1IHY9"/>
<evidence type="ECO:0000313" key="11">
    <source>
        <dbReference type="Proteomes" id="UP000014500"/>
    </source>
</evidence>
<feature type="region of interest" description="Disordered" evidence="9">
    <location>
        <begin position="610"/>
        <end position="629"/>
    </location>
</feature>
<evidence type="ECO:0000256" key="7">
    <source>
        <dbReference type="ARBA" id="ARBA00023212"/>
    </source>
</evidence>
<dbReference type="InterPro" id="IPR003409">
    <property type="entry name" value="MORN"/>
</dbReference>
<reference evidence="11" key="1">
    <citation type="submission" date="2011-05" db="EMBL/GenBank/DDBJ databases">
        <authorList>
            <person name="Richards S.R."/>
            <person name="Qu J."/>
            <person name="Jiang H."/>
            <person name="Jhangiani S.N."/>
            <person name="Agravi P."/>
            <person name="Goodspeed R."/>
            <person name="Gross S."/>
            <person name="Mandapat C."/>
            <person name="Jackson L."/>
            <person name="Mathew T."/>
            <person name="Pu L."/>
            <person name="Thornton R."/>
            <person name="Saada N."/>
            <person name="Wilczek-Boney K.B."/>
            <person name="Lee S."/>
            <person name="Kovar C."/>
            <person name="Wu Y."/>
            <person name="Scherer S.E."/>
            <person name="Worley K.C."/>
            <person name="Muzny D.M."/>
            <person name="Gibbs R."/>
        </authorList>
    </citation>
    <scope>NUCLEOTIDE SEQUENCE</scope>
    <source>
        <strain evidence="11">Brora</strain>
    </source>
</reference>
<keyword evidence="6" id="KW-0969">Cilium</keyword>
<organism evidence="10 11">
    <name type="scientific">Strigamia maritima</name>
    <name type="common">European centipede</name>
    <name type="synonym">Geophilus maritimus</name>
    <dbReference type="NCBI Taxonomy" id="126957"/>
    <lineage>
        <taxon>Eukaryota</taxon>
        <taxon>Metazoa</taxon>
        <taxon>Ecdysozoa</taxon>
        <taxon>Arthropoda</taxon>
        <taxon>Myriapoda</taxon>
        <taxon>Chilopoda</taxon>
        <taxon>Pleurostigmophora</taxon>
        <taxon>Geophilomorpha</taxon>
        <taxon>Linotaeniidae</taxon>
        <taxon>Strigamia</taxon>
    </lineage>
</organism>
<evidence type="ECO:0000256" key="9">
    <source>
        <dbReference type="SAM" id="MobiDB-lite"/>
    </source>
</evidence>
<evidence type="ECO:0000256" key="3">
    <source>
        <dbReference type="ARBA" id="ARBA00022490"/>
    </source>
</evidence>
<evidence type="ECO:0000313" key="10">
    <source>
        <dbReference type="EnsemblMetazoa" id="SMAR000471-PA"/>
    </source>
</evidence>
<dbReference type="PhylomeDB" id="T1IHY9"/>
<keyword evidence="4" id="KW-0677">Repeat</keyword>
<keyword evidence="5" id="KW-0282">Flagellum</keyword>
<keyword evidence="11" id="KW-1185">Reference proteome</keyword>
<dbReference type="PANTHER" id="PTHR46613">
    <property type="entry name" value="RADIAL SPOKE HEAD 10 HOMOLOG B-RELATED"/>
    <property type="match status" value="1"/>
</dbReference>
<dbReference type="SUPFAM" id="SSF82185">
    <property type="entry name" value="Histone H3 K4-specific methyltransferase SET7/9 N-terminal domain"/>
    <property type="match status" value="3"/>
</dbReference>
<evidence type="ECO:0000256" key="4">
    <source>
        <dbReference type="ARBA" id="ARBA00022737"/>
    </source>
</evidence>
<protein>
    <submittedName>
        <fullName evidence="10">Uncharacterized protein</fullName>
    </submittedName>
</protein>
<comment type="subcellular location">
    <subcellularLocation>
        <location evidence="1">Cell projection</location>
        <location evidence="1">Cilium</location>
        <location evidence="1">Flagellum</location>
    </subcellularLocation>
    <subcellularLocation>
        <location evidence="2">Cytoplasm</location>
        <location evidence="2">Cytoskeleton</location>
        <location evidence="2">Cilium axoneme</location>
    </subcellularLocation>
</comment>
<dbReference type="HOGENOM" id="CLU_314062_0_0_1"/>
<dbReference type="PANTHER" id="PTHR46613:SF1">
    <property type="entry name" value="RADIAL SPOKE HEAD 10 HOMOLOG B-RELATED"/>
    <property type="match status" value="1"/>
</dbReference>
<evidence type="ECO:0000256" key="1">
    <source>
        <dbReference type="ARBA" id="ARBA00004230"/>
    </source>
</evidence>
<evidence type="ECO:0000256" key="2">
    <source>
        <dbReference type="ARBA" id="ARBA00004430"/>
    </source>
</evidence>
<dbReference type="Pfam" id="PF02493">
    <property type="entry name" value="MORN"/>
    <property type="match status" value="9"/>
</dbReference>
<dbReference type="SMART" id="SM00698">
    <property type="entry name" value="MORN"/>
    <property type="match status" value="8"/>
</dbReference>
<keyword evidence="7" id="KW-0206">Cytoskeleton</keyword>
<keyword evidence="3" id="KW-0963">Cytoplasm</keyword>
<dbReference type="eggNOG" id="KOG0231">
    <property type="taxonomic scope" value="Eukaryota"/>
</dbReference>
<reference evidence="10" key="2">
    <citation type="submission" date="2015-02" db="UniProtKB">
        <authorList>
            <consortium name="EnsemblMetazoa"/>
        </authorList>
    </citation>
    <scope>IDENTIFICATION</scope>
</reference>
<evidence type="ECO:0000256" key="8">
    <source>
        <dbReference type="ARBA" id="ARBA00023273"/>
    </source>
</evidence>
<dbReference type="Gene3D" id="2.20.110.10">
    <property type="entry name" value="Histone H3 K4-specific methyltransferase SET7/9 N-terminal domain"/>
    <property type="match status" value="3"/>
</dbReference>
<dbReference type="EnsemblMetazoa" id="SMAR000471-RA">
    <property type="protein sequence ID" value="SMAR000471-PA"/>
    <property type="gene ID" value="SMAR000471"/>
</dbReference>
<name>T1IHY9_STRMM</name>
<dbReference type="Proteomes" id="UP000014500">
    <property type="component" value="Unassembled WGS sequence"/>
</dbReference>
<evidence type="ECO:0000256" key="6">
    <source>
        <dbReference type="ARBA" id="ARBA00023069"/>
    </source>
</evidence>
<keyword evidence="8" id="KW-0966">Cell projection</keyword>
<dbReference type="STRING" id="126957.T1IHY9"/>